<dbReference type="SMART" id="SM00304">
    <property type="entry name" value="HAMP"/>
    <property type="match status" value="1"/>
</dbReference>
<keyword evidence="15" id="KW-1185">Reference proteome</keyword>
<evidence type="ECO:0000259" key="13">
    <source>
        <dbReference type="PROSITE" id="PS50885"/>
    </source>
</evidence>
<name>A0A398CHX5_9BACL</name>
<keyword evidence="5" id="KW-0597">Phosphoprotein</keyword>
<keyword evidence="7 12" id="KW-0812">Transmembrane</keyword>
<evidence type="ECO:0000256" key="7">
    <source>
        <dbReference type="ARBA" id="ARBA00022692"/>
    </source>
</evidence>
<evidence type="ECO:0000256" key="12">
    <source>
        <dbReference type="SAM" id="Phobius"/>
    </source>
</evidence>
<keyword evidence="6" id="KW-0808">Transferase</keyword>
<keyword evidence="8 14" id="KW-0418">Kinase</keyword>
<dbReference type="InterPro" id="IPR003594">
    <property type="entry name" value="HATPase_dom"/>
</dbReference>
<dbReference type="EMBL" id="QXJM01000040">
    <property type="protein sequence ID" value="RIE01612.1"/>
    <property type="molecule type" value="Genomic_DNA"/>
</dbReference>
<evidence type="ECO:0000256" key="11">
    <source>
        <dbReference type="ARBA" id="ARBA00023136"/>
    </source>
</evidence>
<dbReference type="SUPFAM" id="SSF55874">
    <property type="entry name" value="ATPase domain of HSP90 chaperone/DNA topoisomerase II/histidine kinase"/>
    <property type="match status" value="1"/>
</dbReference>
<dbReference type="InterPro" id="IPR004358">
    <property type="entry name" value="Sig_transdc_His_kin-like_C"/>
</dbReference>
<evidence type="ECO:0000256" key="3">
    <source>
        <dbReference type="ARBA" id="ARBA00012438"/>
    </source>
</evidence>
<dbReference type="Pfam" id="PF02743">
    <property type="entry name" value="dCache_1"/>
    <property type="match status" value="1"/>
</dbReference>
<gene>
    <name evidence="14" type="ORF">D3H35_25040</name>
</gene>
<dbReference type="SUPFAM" id="SSF158472">
    <property type="entry name" value="HAMP domain-like"/>
    <property type="match status" value="1"/>
</dbReference>
<dbReference type="Pfam" id="PF02518">
    <property type="entry name" value="HATPase_c"/>
    <property type="match status" value="1"/>
</dbReference>
<dbReference type="PANTHER" id="PTHR34220:SF7">
    <property type="entry name" value="SENSOR HISTIDINE KINASE YPDA"/>
    <property type="match status" value="1"/>
</dbReference>
<proteinExistence type="predicted"/>
<comment type="subcellular location">
    <subcellularLocation>
        <location evidence="2">Cell membrane</location>
        <topology evidence="2">Multi-pass membrane protein</topology>
    </subcellularLocation>
</comment>
<feature type="transmembrane region" description="Helical" evidence="12">
    <location>
        <begin position="302"/>
        <end position="326"/>
    </location>
</feature>
<dbReference type="EC" id="2.7.13.3" evidence="3"/>
<evidence type="ECO:0000256" key="1">
    <source>
        <dbReference type="ARBA" id="ARBA00000085"/>
    </source>
</evidence>
<dbReference type="InterPro" id="IPR003660">
    <property type="entry name" value="HAMP_dom"/>
</dbReference>
<protein>
    <recommendedName>
        <fullName evidence="3">histidine kinase</fullName>
        <ecNumber evidence="3">2.7.13.3</ecNumber>
    </recommendedName>
</protein>
<evidence type="ECO:0000256" key="6">
    <source>
        <dbReference type="ARBA" id="ARBA00022679"/>
    </source>
</evidence>
<reference evidence="14 15" key="1">
    <citation type="submission" date="2018-09" db="EMBL/GenBank/DDBJ databases">
        <title>Cohnella cavernae sp. nov., isolated from a karst cave.</title>
        <authorList>
            <person name="Zhu H."/>
        </authorList>
    </citation>
    <scope>NUCLEOTIDE SEQUENCE [LARGE SCALE GENOMIC DNA]</scope>
    <source>
        <strain evidence="14 15">K2E09-144</strain>
    </source>
</reference>
<accession>A0A398CHX5</accession>
<comment type="catalytic activity">
    <reaction evidence="1">
        <text>ATP + protein L-histidine = ADP + protein N-phospho-L-histidine.</text>
        <dbReference type="EC" id="2.7.13.3"/>
    </reaction>
</comment>
<evidence type="ECO:0000256" key="8">
    <source>
        <dbReference type="ARBA" id="ARBA00022777"/>
    </source>
</evidence>
<dbReference type="Gene3D" id="3.30.450.20">
    <property type="entry name" value="PAS domain"/>
    <property type="match status" value="1"/>
</dbReference>
<evidence type="ECO:0000256" key="10">
    <source>
        <dbReference type="ARBA" id="ARBA00023012"/>
    </source>
</evidence>
<organism evidence="14 15">
    <name type="scientific">Cohnella faecalis</name>
    <dbReference type="NCBI Taxonomy" id="2315694"/>
    <lineage>
        <taxon>Bacteria</taxon>
        <taxon>Bacillati</taxon>
        <taxon>Bacillota</taxon>
        <taxon>Bacilli</taxon>
        <taxon>Bacillales</taxon>
        <taxon>Paenibacillaceae</taxon>
        <taxon>Cohnella</taxon>
    </lineage>
</organism>
<dbReference type="AlphaFoldDB" id="A0A398CHX5"/>
<feature type="domain" description="HAMP" evidence="13">
    <location>
        <begin position="323"/>
        <end position="376"/>
    </location>
</feature>
<feature type="transmembrane region" description="Helical" evidence="12">
    <location>
        <begin position="20"/>
        <end position="40"/>
    </location>
</feature>
<dbReference type="PRINTS" id="PR00344">
    <property type="entry name" value="BCTRLSENSOR"/>
</dbReference>
<evidence type="ECO:0000256" key="4">
    <source>
        <dbReference type="ARBA" id="ARBA00022475"/>
    </source>
</evidence>
<dbReference type="OrthoDB" id="9776552at2"/>
<dbReference type="InterPro" id="IPR050640">
    <property type="entry name" value="Bact_2-comp_sensor_kinase"/>
</dbReference>
<dbReference type="SMART" id="SM00387">
    <property type="entry name" value="HATPase_c"/>
    <property type="match status" value="1"/>
</dbReference>
<dbReference type="Pfam" id="PF06580">
    <property type="entry name" value="His_kinase"/>
    <property type="match status" value="1"/>
</dbReference>
<evidence type="ECO:0000256" key="9">
    <source>
        <dbReference type="ARBA" id="ARBA00022989"/>
    </source>
</evidence>
<dbReference type="InterPro" id="IPR010559">
    <property type="entry name" value="Sig_transdc_His_kin_internal"/>
</dbReference>
<keyword evidence="4" id="KW-1003">Cell membrane</keyword>
<comment type="caution">
    <text evidence="14">The sequence shown here is derived from an EMBL/GenBank/DDBJ whole genome shotgun (WGS) entry which is preliminary data.</text>
</comment>
<evidence type="ECO:0000313" key="15">
    <source>
        <dbReference type="Proteomes" id="UP000266340"/>
    </source>
</evidence>
<sequence length="607" mass="68816">MGRKRRKLDALKRQSIKIKLTGTTIVLFLVAISVVSLLSYNRYTLDFQKQSNERTQQILDQLSLNIDNYIDDLFRLSLSPYNNLQVLQLLDSPAPQSEYEQLKRERQVEDFLNQMIVTPRLDILQVYIITSTDVYTNGRAVNVEPLDPDFREQEWYKNALNTQKPTFLPAQTTIKSNPHVKVFSVVKQLRSLKDTTRPLAIIKVDANYSGIENICDKVNLGDRGGLLIADRNGNVIYSSIREVDTGTLYEAVRSSDASRFHLKEHGENYLVASSEITRAGWSVISVNSVNELNKSAIVTRNFTIVIAAGCALLACAVLFFMMRVFLRPLFQMVSLMKQVKLGNLSVHFPDSKSEDELAYLGASFNSMIERIQEMLTENTRLTKEIFETRFLQKEAQIQALVSQIRPHFIYNTLHTIGALIQVGRPEQATDNLEKLSLILRGYANIDQTITLRKEIELLEAYLGIQQSRFGDRLRYEISIDEALNDFLIPAILLQPIVENSVIHGCEERKERTTVRITGRIAGHMLVLAVEDDGNGIPQQKLAELTDKMSSDVRLQLERPGEWELRSGIGLINVHNRLRMQYGEPFGLKIDSTPGLGTIVTATLPYPA</sequence>
<dbReference type="CDD" id="cd06225">
    <property type="entry name" value="HAMP"/>
    <property type="match status" value="1"/>
</dbReference>
<dbReference type="Gene3D" id="3.30.565.10">
    <property type="entry name" value="Histidine kinase-like ATPase, C-terminal domain"/>
    <property type="match status" value="1"/>
</dbReference>
<keyword evidence="11 12" id="KW-0472">Membrane</keyword>
<dbReference type="GO" id="GO:0000155">
    <property type="term" value="F:phosphorelay sensor kinase activity"/>
    <property type="evidence" value="ECO:0007669"/>
    <property type="project" value="InterPro"/>
</dbReference>
<keyword evidence="10" id="KW-0902">Two-component regulatory system</keyword>
<evidence type="ECO:0000256" key="5">
    <source>
        <dbReference type="ARBA" id="ARBA00022553"/>
    </source>
</evidence>
<evidence type="ECO:0000313" key="14">
    <source>
        <dbReference type="EMBL" id="RIE01612.1"/>
    </source>
</evidence>
<dbReference type="Pfam" id="PF00672">
    <property type="entry name" value="HAMP"/>
    <property type="match status" value="1"/>
</dbReference>
<dbReference type="Proteomes" id="UP000266340">
    <property type="component" value="Unassembled WGS sequence"/>
</dbReference>
<keyword evidence="9 12" id="KW-1133">Transmembrane helix</keyword>
<dbReference type="InterPro" id="IPR036890">
    <property type="entry name" value="HATPase_C_sf"/>
</dbReference>
<dbReference type="PROSITE" id="PS50885">
    <property type="entry name" value="HAMP"/>
    <property type="match status" value="1"/>
</dbReference>
<dbReference type="GO" id="GO:0005886">
    <property type="term" value="C:plasma membrane"/>
    <property type="evidence" value="ECO:0007669"/>
    <property type="project" value="UniProtKB-SubCell"/>
</dbReference>
<dbReference type="PANTHER" id="PTHR34220">
    <property type="entry name" value="SENSOR HISTIDINE KINASE YPDA"/>
    <property type="match status" value="1"/>
</dbReference>
<dbReference type="RefSeq" id="WP_119151865.1">
    <property type="nucleotide sequence ID" value="NZ_JBHSOV010000032.1"/>
</dbReference>
<dbReference type="InterPro" id="IPR033479">
    <property type="entry name" value="dCache_1"/>
</dbReference>
<evidence type="ECO:0000256" key="2">
    <source>
        <dbReference type="ARBA" id="ARBA00004651"/>
    </source>
</evidence>
<dbReference type="Gene3D" id="6.10.340.10">
    <property type="match status" value="1"/>
</dbReference>